<dbReference type="Pfam" id="PF07714">
    <property type="entry name" value="PK_Tyr_Ser-Thr"/>
    <property type="match status" value="1"/>
</dbReference>
<keyword evidence="9" id="KW-0675">Receptor</keyword>
<evidence type="ECO:0000313" key="17">
    <source>
        <dbReference type="EMBL" id="CAD5124699.1"/>
    </source>
</evidence>
<proteinExistence type="predicted"/>
<protein>
    <recommendedName>
        <fullName evidence="2">guanylate cyclase</fullName>
        <ecNumber evidence="2">4.6.1.2</ecNumber>
    </recommendedName>
</protein>
<evidence type="ECO:0000256" key="5">
    <source>
        <dbReference type="ARBA" id="ARBA00022741"/>
    </source>
</evidence>
<evidence type="ECO:0000259" key="16">
    <source>
        <dbReference type="PROSITE" id="PS50125"/>
    </source>
</evidence>
<comment type="caution">
    <text evidence="17">The sequence shown here is derived from an EMBL/GenBank/DDBJ whole genome shotgun (WGS) entry which is preliminary data.</text>
</comment>
<dbReference type="GO" id="GO:0005525">
    <property type="term" value="F:GTP binding"/>
    <property type="evidence" value="ECO:0007669"/>
    <property type="project" value="UniProtKB-KW"/>
</dbReference>
<comment type="subcellular location">
    <subcellularLocation>
        <location evidence="1">Membrane</location>
        <topology evidence="1">Single-pass type I membrane protein</topology>
    </subcellularLocation>
</comment>
<dbReference type="GO" id="GO:0007168">
    <property type="term" value="P:receptor guanylyl cyclase signaling pathway"/>
    <property type="evidence" value="ECO:0007669"/>
    <property type="project" value="TreeGrafter"/>
</dbReference>
<dbReference type="GO" id="GO:0004016">
    <property type="term" value="F:adenylate cyclase activity"/>
    <property type="evidence" value="ECO:0007669"/>
    <property type="project" value="TreeGrafter"/>
</dbReference>
<dbReference type="InterPro" id="IPR001828">
    <property type="entry name" value="ANF_lig-bd_rcpt"/>
</dbReference>
<evidence type="ECO:0000256" key="13">
    <source>
        <dbReference type="SAM" id="Coils"/>
    </source>
</evidence>
<evidence type="ECO:0000256" key="2">
    <source>
        <dbReference type="ARBA" id="ARBA00012202"/>
    </source>
</evidence>
<dbReference type="Gene3D" id="1.10.510.10">
    <property type="entry name" value="Transferase(Phosphotransferase) domain 1"/>
    <property type="match status" value="1"/>
</dbReference>
<feature type="domain" description="Protein kinase" evidence="15">
    <location>
        <begin position="375"/>
        <end position="686"/>
    </location>
</feature>
<keyword evidence="18" id="KW-1185">Reference proteome</keyword>
<dbReference type="SUPFAM" id="SSF53822">
    <property type="entry name" value="Periplasmic binding protein-like I"/>
    <property type="match status" value="1"/>
</dbReference>
<dbReference type="PROSITE" id="PS50011">
    <property type="entry name" value="PROTEIN_KINASE_DOM"/>
    <property type="match status" value="1"/>
</dbReference>
<feature type="transmembrane region" description="Helical" evidence="14">
    <location>
        <begin position="334"/>
        <end position="357"/>
    </location>
</feature>
<keyword evidence="5" id="KW-0547">Nucleotide-binding</keyword>
<dbReference type="SMART" id="SM00044">
    <property type="entry name" value="CYCc"/>
    <property type="match status" value="1"/>
</dbReference>
<dbReference type="InterPro" id="IPR000719">
    <property type="entry name" value="Prot_kinase_dom"/>
</dbReference>
<dbReference type="Pfam" id="PF01094">
    <property type="entry name" value="ANF_receptor"/>
    <property type="match status" value="1"/>
</dbReference>
<dbReference type="InterPro" id="IPR011645">
    <property type="entry name" value="HNOB_dom_associated"/>
</dbReference>
<dbReference type="Pfam" id="PF00211">
    <property type="entry name" value="Guanylate_cyc"/>
    <property type="match status" value="1"/>
</dbReference>
<feature type="domain" description="Guanylate cyclase" evidence="16">
    <location>
        <begin position="756"/>
        <end position="886"/>
    </location>
</feature>
<keyword evidence="12" id="KW-0141">cGMP biosynthesis</keyword>
<organism evidence="17 18">
    <name type="scientific">Dimorphilus gyrociliatus</name>
    <dbReference type="NCBI Taxonomy" id="2664684"/>
    <lineage>
        <taxon>Eukaryota</taxon>
        <taxon>Metazoa</taxon>
        <taxon>Spiralia</taxon>
        <taxon>Lophotrochozoa</taxon>
        <taxon>Annelida</taxon>
        <taxon>Polychaeta</taxon>
        <taxon>Polychaeta incertae sedis</taxon>
        <taxon>Dinophilidae</taxon>
        <taxon>Dimorphilus</taxon>
    </lineage>
</organism>
<name>A0A7I8W9B3_9ANNE</name>
<dbReference type="GO" id="GO:0005886">
    <property type="term" value="C:plasma membrane"/>
    <property type="evidence" value="ECO:0007669"/>
    <property type="project" value="TreeGrafter"/>
</dbReference>
<keyword evidence="11" id="KW-0456">Lyase</keyword>
<dbReference type="Gene3D" id="3.30.70.1230">
    <property type="entry name" value="Nucleotide cyclase"/>
    <property type="match status" value="1"/>
</dbReference>
<dbReference type="InterPro" id="IPR001054">
    <property type="entry name" value="A/G_cyclase"/>
</dbReference>
<evidence type="ECO:0000256" key="11">
    <source>
        <dbReference type="ARBA" id="ARBA00023239"/>
    </source>
</evidence>
<evidence type="ECO:0000256" key="3">
    <source>
        <dbReference type="ARBA" id="ARBA00022692"/>
    </source>
</evidence>
<dbReference type="SUPFAM" id="SSF55073">
    <property type="entry name" value="Nucleotide cyclase"/>
    <property type="match status" value="1"/>
</dbReference>
<reference evidence="17 18" key="1">
    <citation type="submission" date="2020-08" db="EMBL/GenBank/DDBJ databases">
        <authorList>
            <person name="Hejnol A."/>
        </authorList>
    </citation>
    <scope>NUCLEOTIDE SEQUENCE [LARGE SCALE GENOMIC DNA]</scope>
</reference>
<evidence type="ECO:0000259" key="15">
    <source>
        <dbReference type="PROSITE" id="PS50011"/>
    </source>
</evidence>
<dbReference type="PANTHER" id="PTHR11920:SF501">
    <property type="entry name" value="GUANYLATE CYCLASE 32E"/>
    <property type="match status" value="1"/>
</dbReference>
<dbReference type="InterPro" id="IPR011009">
    <property type="entry name" value="Kinase-like_dom_sf"/>
</dbReference>
<evidence type="ECO:0000256" key="6">
    <source>
        <dbReference type="ARBA" id="ARBA00022989"/>
    </source>
</evidence>
<evidence type="ECO:0000256" key="14">
    <source>
        <dbReference type="SAM" id="Phobius"/>
    </source>
</evidence>
<keyword evidence="3 14" id="KW-0812">Transmembrane</keyword>
<evidence type="ECO:0000313" key="18">
    <source>
        <dbReference type="Proteomes" id="UP000549394"/>
    </source>
</evidence>
<dbReference type="EC" id="4.6.1.2" evidence="2"/>
<dbReference type="FunFam" id="3.30.70.1230:FF:000004">
    <property type="entry name" value="Guanylate cyclase"/>
    <property type="match status" value="1"/>
</dbReference>
<keyword evidence="8 14" id="KW-0472">Membrane</keyword>
<dbReference type="GO" id="GO:0001653">
    <property type="term" value="F:peptide receptor activity"/>
    <property type="evidence" value="ECO:0007669"/>
    <property type="project" value="TreeGrafter"/>
</dbReference>
<sequence>MLYSSGSDDSTLNTKSIYKNLVRPGLPSLDTMSPTIIHLLDYLKWKRVALMISHTSFCNSVSQSIERMVNERSDLKVTDKIIVNSYEKEKEMEVYLKRIAVGARIVICCFSTEQIGIMMYTAAKLKMTAKDYAFIYYSGVPTSFTTKPWGDSIENKKYFAPLIHITLSSLAGSRIQTFLRDDVPIETAKAPFFSPIYLNNNWTAGVEAIFVYETTYFLCNVMNETIQANKSVRDIDWMMEKSKSRYIRSKFGRIEVDSKADRLPDYWVWHFDGDKNEYTPWLEVILTGRSGNGSEITVYSETNWQTETGLPPPDVPKCGFSNEFCPSPPTDNNALYISIGVACLVLILVSIAISIYFRRKKLEADIYQMIWKINVEDVELINKGAFSAVNLSAKSIHSNSSQPSNASVKSVGQIYSRLALYKGTTVSVRIFPLENATINLTRERLRELKEMKEMNHENVNPFIGLSLEPPKAHILWMYCSRGSLQDILENDDLTLDSSFKRSLIKDLISGMNFLHSSILKYHGSLTSGCCLIDSRWVLRIGSYGMYQLRNLQFQSNLKKEGVAEYQIYKKLLWCAPEILRSQPLTIQDGTLPIGNQEGDVYSFAMVLSEILFRGLPYFNTFLSPKELITRVKNGEKPPLRPTKPEDLKLDEDDDKYIELMKECWNENPHDRPNFEKITKSVRKINIGKDSNIMDTMITKLEKYANNLEEIVENRTKMLIEEKKKTDSLLYRMLPPMVAEKLKSGCAVEAEIFDLVTIFFSDVVGFTSLSSQSSPMQVVDLLNDLYTLFDDILSLYDVYKVETIGDAYVVVSGAPRRNGMKHVIEIADVALHLSKSVGSFQVRHKPDLTIHLRIGIHTGPCAAGVVGQTMPRYCLFGDTVITANIMESNGKPSKVHLSPFTKDALEKVAGGGYKIEERGSIPIKGKGEMTTYWLLQKIDEQGNEPKKKEI</sequence>
<evidence type="ECO:0000256" key="9">
    <source>
        <dbReference type="ARBA" id="ARBA00023170"/>
    </source>
</evidence>
<dbReference type="PANTHER" id="PTHR11920">
    <property type="entry name" value="GUANYLYL CYCLASE"/>
    <property type="match status" value="1"/>
</dbReference>
<dbReference type="CDD" id="cd07302">
    <property type="entry name" value="CHD"/>
    <property type="match status" value="1"/>
</dbReference>
<keyword evidence="10" id="KW-0325">Glycoprotein</keyword>
<dbReference type="GO" id="GO:0035556">
    <property type="term" value="P:intracellular signal transduction"/>
    <property type="evidence" value="ECO:0007669"/>
    <property type="project" value="InterPro"/>
</dbReference>
<dbReference type="Pfam" id="PF07701">
    <property type="entry name" value="HNOBA"/>
    <property type="match status" value="1"/>
</dbReference>
<dbReference type="AlphaFoldDB" id="A0A7I8W9B3"/>
<dbReference type="InterPro" id="IPR028082">
    <property type="entry name" value="Peripla_BP_I"/>
</dbReference>
<accession>A0A7I8W9B3</accession>
<dbReference type="InterPro" id="IPR050401">
    <property type="entry name" value="Cyclic_nucleotide_synthase"/>
</dbReference>
<dbReference type="Gene3D" id="6.10.250.780">
    <property type="match status" value="1"/>
</dbReference>
<keyword evidence="7" id="KW-0342">GTP-binding</keyword>
<dbReference type="GO" id="GO:0004672">
    <property type="term" value="F:protein kinase activity"/>
    <property type="evidence" value="ECO:0007669"/>
    <property type="project" value="InterPro"/>
</dbReference>
<evidence type="ECO:0000256" key="8">
    <source>
        <dbReference type="ARBA" id="ARBA00023136"/>
    </source>
</evidence>
<feature type="coiled-coil region" evidence="13">
    <location>
        <begin position="693"/>
        <end position="720"/>
    </location>
</feature>
<evidence type="ECO:0000256" key="1">
    <source>
        <dbReference type="ARBA" id="ARBA00004479"/>
    </source>
</evidence>
<dbReference type="PROSITE" id="PS50125">
    <property type="entry name" value="GUANYLATE_CYCLASE_2"/>
    <property type="match status" value="1"/>
</dbReference>
<keyword evidence="13" id="KW-0175">Coiled coil</keyword>
<evidence type="ECO:0000256" key="7">
    <source>
        <dbReference type="ARBA" id="ARBA00023134"/>
    </source>
</evidence>
<dbReference type="GO" id="GO:0004383">
    <property type="term" value="F:guanylate cyclase activity"/>
    <property type="evidence" value="ECO:0007669"/>
    <property type="project" value="UniProtKB-EC"/>
</dbReference>
<keyword evidence="6 14" id="KW-1133">Transmembrane helix</keyword>
<evidence type="ECO:0000256" key="12">
    <source>
        <dbReference type="ARBA" id="ARBA00023293"/>
    </source>
</evidence>
<gene>
    <name evidence="17" type="ORF">DGYR_LOCUS12198</name>
</gene>
<dbReference type="InterPro" id="IPR001245">
    <property type="entry name" value="Ser-Thr/Tyr_kinase_cat_dom"/>
</dbReference>
<dbReference type="EMBL" id="CAJFCJ010000022">
    <property type="protein sequence ID" value="CAD5124699.1"/>
    <property type="molecule type" value="Genomic_DNA"/>
</dbReference>
<dbReference type="GO" id="GO:0005524">
    <property type="term" value="F:ATP binding"/>
    <property type="evidence" value="ECO:0007669"/>
    <property type="project" value="InterPro"/>
</dbReference>
<evidence type="ECO:0000256" key="4">
    <source>
        <dbReference type="ARBA" id="ARBA00022729"/>
    </source>
</evidence>
<dbReference type="InterPro" id="IPR029787">
    <property type="entry name" value="Nucleotide_cyclase"/>
</dbReference>
<dbReference type="SUPFAM" id="SSF56112">
    <property type="entry name" value="Protein kinase-like (PK-like)"/>
    <property type="match status" value="1"/>
</dbReference>
<keyword evidence="4" id="KW-0732">Signal</keyword>
<dbReference type="Gene3D" id="3.40.50.2300">
    <property type="match status" value="1"/>
</dbReference>
<evidence type="ECO:0000256" key="10">
    <source>
        <dbReference type="ARBA" id="ARBA00023180"/>
    </source>
</evidence>
<dbReference type="OrthoDB" id="1890790at2759"/>
<dbReference type="Proteomes" id="UP000549394">
    <property type="component" value="Unassembled WGS sequence"/>
</dbReference>